<reference evidence="3" key="2">
    <citation type="submission" date="2015-01" db="EMBL/GenBank/DDBJ databases">
        <title>Evolutionary Origins and Diversification of the Mycorrhizal Mutualists.</title>
        <authorList>
            <consortium name="DOE Joint Genome Institute"/>
            <consortium name="Mycorrhizal Genomics Consortium"/>
            <person name="Kohler A."/>
            <person name="Kuo A."/>
            <person name="Nagy L.G."/>
            <person name="Floudas D."/>
            <person name="Copeland A."/>
            <person name="Barry K.W."/>
            <person name="Cichocki N."/>
            <person name="Veneault-Fourrey C."/>
            <person name="LaButti K."/>
            <person name="Lindquist E.A."/>
            <person name="Lipzen A."/>
            <person name="Lundell T."/>
            <person name="Morin E."/>
            <person name="Murat C."/>
            <person name="Riley R."/>
            <person name="Ohm R."/>
            <person name="Sun H."/>
            <person name="Tunlid A."/>
            <person name="Henrissat B."/>
            <person name="Grigoriev I.V."/>
            <person name="Hibbett D.S."/>
            <person name="Martin F."/>
        </authorList>
    </citation>
    <scope>NUCLEOTIDE SEQUENCE [LARGE SCALE GENOMIC DNA]</scope>
    <source>
        <strain evidence="3">441</strain>
    </source>
</reference>
<dbReference type="HOGENOM" id="CLU_2360523_0_0_1"/>
<organism evidence="2 3">
    <name type="scientific">Pisolithus microcarpus 441</name>
    <dbReference type="NCBI Taxonomy" id="765257"/>
    <lineage>
        <taxon>Eukaryota</taxon>
        <taxon>Fungi</taxon>
        <taxon>Dikarya</taxon>
        <taxon>Basidiomycota</taxon>
        <taxon>Agaricomycotina</taxon>
        <taxon>Agaricomycetes</taxon>
        <taxon>Agaricomycetidae</taxon>
        <taxon>Boletales</taxon>
        <taxon>Sclerodermatineae</taxon>
        <taxon>Pisolithaceae</taxon>
        <taxon>Pisolithus</taxon>
    </lineage>
</organism>
<dbReference type="STRING" id="765257.A0A0C9YNX5"/>
<dbReference type="InterPro" id="IPR022237">
    <property type="entry name" value="PsiD-like"/>
</dbReference>
<dbReference type="Pfam" id="PF12588">
    <property type="entry name" value="PSDC"/>
    <property type="match status" value="1"/>
</dbReference>
<evidence type="ECO:0000313" key="3">
    <source>
        <dbReference type="Proteomes" id="UP000054018"/>
    </source>
</evidence>
<gene>
    <name evidence="2" type="ORF">PISMIDRAFT_675714</name>
</gene>
<reference evidence="2 3" key="1">
    <citation type="submission" date="2014-04" db="EMBL/GenBank/DDBJ databases">
        <authorList>
            <consortium name="DOE Joint Genome Institute"/>
            <person name="Kuo A."/>
            <person name="Kohler A."/>
            <person name="Costa M.D."/>
            <person name="Nagy L.G."/>
            <person name="Floudas D."/>
            <person name="Copeland A."/>
            <person name="Barry K.W."/>
            <person name="Cichocki N."/>
            <person name="Veneault-Fourrey C."/>
            <person name="LaButti K."/>
            <person name="Lindquist E.A."/>
            <person name="Lipzen A."/>
            <person name="Lundell T."/>
            <person name="Morin E."/>
            <person name="Murat C."/>
            <person name="Sun H."/>
            <person name="Tunlid A."/>
            <person name="Henrissat B."/>
            <person name="Grigoriev I.V."/>
            <person name="Hibbett D.S."/>
            <person name="Martin F."/>
            <person name="Nordberg H.P."/>
            <person name="Cantor M.N."/>
            <person name="Hua S.X."/>
        </authorList>
    </citation>
    <scope>NUCLEOTIDE SEQUENCE [LARGE SCALE GENOMIC DNA]</scope>
    <source>
        <strain evidence="2 3">441</strain>
    </source>
</reference>
<evidence type="ECO:0000259" key="1">
    <source>
        <dbReference type="Pfam" id="PF12588"/>
    </source>
</evidence>
<dbReference type="OrthoDB" id="5973539at2759"/>
<dbReference type="Proteomes" id="UP000054018">
    <property type="component" value="Unassembled WGS sequence"/>
</dbReference>
<accession>A0A0C9YNX5</accession>
<evidence type="ECO:0000313" key="2">
    <source>
        <dbReference type="EMBL" id="KIK26775.1"/>
    </source>
</evidence>
<keyword evidence="3" id="KW-1185">Reference proteome</keyword>
<name>A0A0C9YNX5_9AGAM</name>
<protein>
    <recommendedName>
        <fullName evidence="1">L-tryptophan decarboxylase PsiD-like domain-containing protein</fullName>
    </recommendedName>
</protein>
<dbReference type="AlphaFoldDB" id="A0A0C9YNX5"/>
<sequence length="96" mass="10867">MFQEVRRPNGDLDQVNDYKELMMAFDCIIARSGTEIRCYQRLSRGVPMYAVLTLFCSTLSGYNLFANAEVSVQLCKIFDVGGEFSVPLPVLTMNEQ</sequence>
<feature type="domain" description="L-tryptophan decarboxylase PsiD-like" evidence="1">
    <location>
        <begin position="1"/>
        <end position="84"/>
    </location>
</feature>
<dbReference type="EMBL" id="KN833700">
    <property type="protein sequence ID" value="KIK26775.1"/>
    <property type="molecule type" value="Genomic_DNA"/>
</dbReference>
<proteinExistence type="predicted"/>